<protein>
    <recommendedName>
        <fullName evidence="9">Myb-like domain-containing protein</fullName>
    </recommendedName>
</protein>
<dbReference type="GO" id="GO:0003677">
    <property type="term" value="F:DNA binding"/>
    <property type="evidence" value="ECO:0007669"/>
    <property type="project" value="UniProtKB-KW"/>
</dbReference>
<keyword evidence="2" id="KW-0805">Transcription regulation</keyword>
<dbReference type="Gene3D" id="1.10.10.60">
    <property type="entry name" value="Homeodomain-like"/>
    <property type="match status" value="1"/>
</dbReference>
<dbReference type="InterPro" id="IPR001005">
    <property type="entry name" value="SANT/Myb"/>
</dbReference>
<feature type="domain" description="HTH myb-type" evidence="6">
    <location>
        <begin position="133"/>
        <end position="170"/>
    </location>
</feature>
<dbReference type="PROSITE" id="PS50090">
    <property type="entry name" value="MYB_LIKE"/>
    <property type="match status" value="1"/>
</dbReference>
<sequence>MPEHAKMERRNHIYFFAGYAPEMLPETSPEIVLSWWSPLPPPSSIIWYQSPALAKDLPSISASSNFFLLPAVKKCNPVAKKDVVFFQQPTCGLLYLIQMIRTIRSSFLKAGVHFLAEAKRKLSDMGRAPCCDKANVKKGPWAPEEDNKLKDYIEKYGIGGNWIALPQKAG</sequence>
<keyword evidence="4" id="KW-0804">Transcription</keyword>
<evidence type="ECO:0000313" key="7">
    <source>
        <dbReference type="EMBL" id="KAH0456363.1"/>
    </source>
</evidence>
<dbReference type="PROSITE" id="PS51294">
    <property type="entry name" value="HTH_MYB"/>
    <property type="match status" value="1"/>
</dbReference>
<dbReference type="PANTHER" id="PTHR48000">
    <property type="entry name" value="OS09G0431300 PROTEIN"/>
    <property type="match status" value="1"/>
</dbReference>
<dbReference type="PANTHER" id="PTHR48000:SF67">
    <property type="entry name" value="MYB-LIKE DNA-BINDING DOMAIN CONTAINING PROTEIN, EXPRESSED"/>
    <property type="match status" value="1"/>
</dbReference>
<dbReference type="EMBL" id="JAGFBR010000013">
    <property type="protein sequence ID" value="KAH0456363.1"/>
    <property type="molecule type" value="Genomic_DNA"/>
</dbReference>
<dbReference type="InterPro" id="IPR009057">
    <property type="entry name" value="Homeodomain-like_sf"/>
</dbReference>
<evidence type="ECO:0000256" key="1">
    <source>
        <dbReference type="ARBA" id="ARBA00022737"/>
    </source>
</evidence>
<dbReference type="Pfam" id="PF00249">
    <property type="entry name" value="Myb_DNA-binding"/>
    <property type="match status" value="1"/>
</dbReference>
<gene>
    <name evidence="7" type="ORF">IEQ34_014270</name>
</gene>
<feature type="domain" description="Myb-like" evidence="5">
    <location>
        <begin position="133"/>
        <end position="170"/>
    </location>
</feature>
<keyword evidence="8" id="KW-1185">Reference proteome</keyword>
<evidence type="ECO:0000256" key="3">
    <source>
        <dbReference type="ARBA" id="ARBA00023125"/>
    </source>
</evidence>
<evidence type="ECO:0000256" key="4">
    <source>
        <dbReference type="ARBA" id="ARBA00023163"/>
    </source>
</evidence>
<organism evidence="7 8">
    <name type="scientific">Dendrobium chrysotoxum</name>
    <name type="common">Orchid</name>
    <dbReference type="NCBI Taxonomy" id="161865"/>
    <lineage>
        <taxon>Eukaryota</taxon>
        <taxon>Viridiplantae</taxon>
        <taxon>Streptophyta</taxon>
        <taxon>Embryophyta</taxon>
        <taxon>Tracheophyta</taxon>
        <taxon>Spermatophyta</taxon>
        <taxon>Magnoliopsida</taxon>
        <taxon>Liliopsida</taxon>
        <taxon>Asparagales</taxon>
        <taxon>Orchidaceae</taxon>
        <taxon>Epidendroideae</taxon>
        <taxon>Malaxideae</taxon>
        <taxon>Dendrobiinae</taxon>
        <taxon>Dendrobium</taxon>
    </lineage>
</organism>
<name>A0AAV7GLJ8_DENCH</name>
<keyword evidence="1" id="KW-0677">Repeat</keyword>
<accession>A0AAV7GLJ8</accession>
<dbReference type="SUPFAM" id="SSF46689">
    <property type="entry name" value="Homeodomain-like"/>
    <property type="match status" value="1"/>
</dbReference>
<evidence type="ECO:0000313" key="8">
    <source>
        <dbReference type="Proteomes" id="UP000775213"/>
    </source>
</evidence>
<evidence type="ECO:0008006" key="9">
    <source>
        <dbReference type="Google" id="ProtNLM"/>
    </source>
</evidence>
<dbReference type="Proteomes" id="UP000775213">
    <property type="component" value="Unassembled WGS sequence"/>
</dbReference>
<evidence type="ECO:0000259" key="5">
    <source>
        <dbReference type="PROSITE" id="PS50090"/>
    </source>
</evidence>
<keyword evidence="3" id="KW-0238">DNA-binding</keyword>
<evidence type="ECO:0000259" key="6">
    <source>
        <dbReference type="PROSITE" id="PS51294"/>
    </source>
</evidence>
<dbReference type="AlphaFoldDB" id="A0AAV7GLJ8"/>
<dbReference type="InterPro" id="IPR017930">
    <property type="entry name" value="Myb_dom"/>
</dbReference>
<proteinExistence type="predicted"/>
<reference evidence="7 8" key="1">
    <citation type="journal article" date="2021" name="Hortic Res">
        <title>Chromosome-scale assembly of the Dendrobium chrysotoxum genome enhances the understanding of orchid evolution.</title>
        <authorList>
            <person name="Zhang Y."/>
            <person name="Zhang G.Q."/>
            <person name="Zhang D."/>
            <person name="Liu X.D."/>
            <person name="Xu X.Y."/>
            <person name="Sun W.H."/>
            <person name="Yu X."/>
            <person name="Zhu X."/>
            <person name="Wang Z.W."/>
            <person name="Zhao X."/>
            <person name="Zhong W.Y."/>
            <person name="Chen H."/>
            <person name="Yin W.L."/>
            <person name="Huang T."/>
            <person name="Niu S.C."/>
            <person name="Liu Z.J."/>
        </authorList>
    </citation>
    <scope>NUCLEOTIDE SEQUENCE [LARGE SCALE GENOMIC DNA]</scope>
    <source>
        <strain evidence="7">Lindl</strain>
    </source>
</reference>
<evidence type="ECO:0000256" key="2">
    <source>
        <dbReference type="ARBA" id="ARBA00023015"/>
    </source>
</evidence>
<comment type="caution">
    <text evidence="7">The sequence shown here is derived from an EMBL/GenBank/DDBJ whole genome shotgun (WGS) entry which is preliminary data.</text>
</comment>